<comment type="caution">
    <text evidence="2">The sequence shown here is derived from an EMBL/GenBank/DDBJ whole genome shotgun (WGS) entry which is preliminary data.</text>
</comment>
<keyword evidence="3" id="KW-1185">Reference proteome</keyword>
<dbReference type="AlphaFoldDB" id="A0A8J4T930"/>
<organism evidence="2 3">
    <name type="scientific">Clarias magur</name>
    <name type="common">Asian catfish</name>
    <name type="synonym">Macropteronotus magur</name>
    <dbReference type="NCBI Taxonomy" id="1594786"/>
    <lineage>
        <taxon>Eukaryota</taxon>
        <taxon>Metazoa</taxon>
        <taxon>Chordata</taxon>
        <taxon>Craniata</taxon>
        <taxon>Vertebrata</taxon>
        <taxon>Euteleostomi</taxon>
        <taxon>Actinopterygii</taxon>
        <taxon>Neopterygii</taxon>
        <taxon>Teleostei</taxon>
        <taxon>Ostariophysi</taxon>
        <taxon>Siluriformes</taxon>
        <taxon>Clariidae</taxon>
        <taxon>Clarias</taxon>
    </lineage>
</organism>
<gene>
    <name evidence="2" type="ORF">DAT39_019112</name>
</gene>
<dbReference type="EMBL" id="QNUK01000607">
    <property type="protein sequence ID" value="KAF5891190.1"/>
    <property type="molecule type" value="Genomic_DNA"/>
</dbReference>
<protein>
    <submittedName>
        <fullName evidence="2">Zinc finger protein 32-like</fullName>
    </submittedName>
</protein>
<reference evidence="2" key="1">
    <citation type="submission" date="2020-07" db="EMBL/GenBank/DDBJ databases">
        <title>Clarias magur genome sequencing, assembly and annotation.</title>
        <authorList>
            <person name="Kushwaha B."/>
            <person name="Kumar R."/>
            <person name="Das P."/>
            <person name="Joshi C.G."/>
            <person name="Kumar D."/>
            <person name="Nagpure N.S."/>
            <person name="Pandey M."/>
            <person name="Agarwal S."/>
            <person name="Srivastava S."/>
            <person name="Singh M."/>
            <person name="Sahoo L."/>
            <person name="Jayasankar P."/>
            <person name="Meher P.K."/>
            <person name="Koringa P.G."/>
            <person name="Iquebal M.A."/>
            <person name="Das S.P."/>
            <person name="Bit A."/>
            <person name="Patnaik S."/>
            <person name="Patel N."/>
            <person name="Shah T.M."/>
            <person name="Hinsu A."/>
            <person name="Jena J.K."/>
        </authorList>
    </citation>
    <scope>NUCLEOTIDE SEQUENCE</scope>
    <source>
        <strain evidence="2">CIFAMagur01</strain>
        <tissue evidence="2">Testis</tissue>
    </source>
</reference>
<evidence type="ECO:0000256" key="1">
    <source>
        <dbReference type="SAM" id="MobiDB-lite"/>
    </source>
</evidence>
<feature type="region of interest" description="Disordered" evidence="1">
    <location>
        <begin position="106"/>
        <end position="140"/>
    </location>
</feature>
<feature type="non-terminal residue" evidence="2">
    <location>
        <position position="1"/>
    </location>
</feature>
<accession>A0A8J4T930</accession>
<sequence>KHKQLDFFNMESSEVQSCCHRKPTGASVPVGSQDFSCIRMKKCTVSGGTSSVEGHNLLKYIKKEEPANEECFCETMTGYVGHSTLFWKHEHVKKEEPEEKDYLCHETSSSVGNVVQPSGEFQKQDVKQEKSEDEHHPSTK</sequence>
<proteinExistence type="predicted"/>
<name>A0A8J4T930_CLAMG</name>
<evidence type="ECO:0000313" key="2">
    <source>
        <dbReference type="EMBL" id="KAF5891190.1"/>
    </source>
</evidence>
<feature type="compositionally biased region" description="Polar residues" evidence="1">
    <location>
        <begin position="106"/>
        <end position="121"/>
    </location>
</feature>
<dbReference type="Proteomes" id="UP000727407">
    <property type="component" value="Unassembled WGS sequence"/>
</dbReference>
<feature type="compositionally biased region" description="Basic and acidic residues" evidence="1">
    <location>
        <begin position="122"/>
        <end position="140"/>
    </location>
</feature>
<feature type="non-terminal residue" evidence="2">
    <location>
        <position position="140"/>
    </location>
</feature>
<evidence type="ECO:0000313" key="3">
    <source>
        <dbReference type="Proteomes" id="UP000727407"/>
    </source>
</evidence>